<evidence type="ECO:0000256" key="10">
    <source>
        <dbReference type="ARBA" id="ARBA00023201"/>
    </source>
</evidence>
<evidence type="ECO:0000313" key="13">
    <source>
        <dbReference type="EMBL" id="KAF0306060.1"/>
    </source>
</evidence>
<keyword evidence="9" id="KW-0472">Membrane</keyword>
<evidence type="ECO:0000256" key="3">
    <source>
        <dbReference type="ARBA" id="ARBA00022448"/>
    </source>
</evidence>
<accession>A0A6A4WQQ2</accession>
<evidence type="ECO:0000256" key="7">
    <source>
        <dbReference type="ARBA" id="ARBA00023053"/>
    </source>
</evidence>
<proteinExistence type="inferred from homology"/>
<evidence type="ECO:0000256" key="9">
    <source>
        <dbReference type="ARBA" id="ARBA00023136"/>
    </source>
</evidence>
<evidence type="ECO:0000256" key="6">
    <source>
        <dbReference type="ARBA" id="ARBA00022989"/>
    </source>
</evidence>
<evidence type="ECO:0000256" key="2">
    <source>
        <dbReference type="ARBA" id="ARBA00007193"/>
    </source>
</evidence>
<dbReference type="GO" id="GO:0016020">
    <property type="term" value="C:membrane"/>
    <property type="evidence" value="ECO:0007669"/>
    <property type="project" value="UniProtKB-SubCell"/>
</dbReference>
<keyword evidence="6" id="KW-1133">Transmembrane helix</keyword>
<evidence type="ECO:0000256" key="12">
    <source>
        <dbReference type="RuleBase" id="RU000679"/>
    </source>
</evidence>
<dbReference type="Proteomes" id="UP000440578">
    <property type="component" value="Unassembled WGS sequence"/>
</dbReference>
<dbReference type="Pfam" id="PF00858">
    <property type="entry name" value="ASC"/>
    <property type="match status" value="1"/>
</dbReference>
<comment type="similarity">
    <text evidence="2 12">Belongs to the amiloride-sensitive sodium channel (TC 1.A.6) family.</text>
</comment>
<keyword evidence="7" id="KW-0915">Sodium</keyword>
<reference evidence="13 14" key="1">
    <citation type="submission" date="2019-07" db="EMBL/GenBank/DDBJ databases">
        <title>Draft genome assembly of a fouling barnacle, Amphibalanus amphitrite (Darwin, 1854): The first reference genome for Thecostraca.</title>
        <authorList>
            <person name="Kim W."/>
        </authorList>
    </citation>
    <scope>NUCLEOTIDE SEQUENCE [LARGE SCALE GENOMIC DNA]</scope>
    <source>
        <strain evidence="13">SNU_AA5</strain>
        <tissue evidence="13">Soma without cirri and trophi</tissue>
    </source>
</reference>
<keyword evidence="8 12" id="KW-0406">Ion transport</keyword>
<evidence type="ECO:0000256" key="1">
    <source>
        <dbReference type="ARBA" id="ARBA00004141"/>
    </source>
</evidence>
<dbReference type="Gene3D" id="2.60.470.10">
    <property type="entry name" value="Acid-sensing ion channels like domains"/>
    <property type="match status" value="1"/>
</dbReference>
<evidence type="ECO:0000256" key="11">
    <source>
        <dbReference type="ARBA" id="ARBA00023303"/>
    </source>
</evidence>
<evidence type="ECO:0000256" key="8">
    <source>
        <dbReference type="ARBA" id="ARBA00023065"/>
    </source>
</evidence>
<keyword evidence="4 12" id="KW-0894">Sodium channel</keyword>
<dbReference type="OrthoDB" id="6628406at2759"/>
<dbReference type="GO" id="GO:0005272">
    <property type="term" value="F:sodium channel activity"/>
    <property type="evidence" value="ECO:0007669"/>
    <property type="project" value="UniProtKB-KW"/>
</dbReference>
<dbReference type="AlphaFoldDB" id="A0A6A4WQQ2"/>
<keyword evidence="14" id="KW-1185">Reference proteome</keyword>
<dbReference type="EMBL" id="VIIS01000693">
    <property type="protein sequence ID" value="KAF0306060.1"/>
    <property type="molecule type" value="Genomic_DNA"/>
</dbReference>
<name>A0A6A4WQQ2_AMPAM</name>
<comment type="caution">
    <text evidence="13">The sequence shown here is derived from an EMBL/GenBank/DDBJ whole genome shotgun (WGS) entry which is preliminary data.</text>
</comment>
<protein>
    <submittedName>
        <fullName evidence="13">Uncharacterized protein</fullName>
    </submittedName>
</protein>
<gene>
    <name evidence="13" type="ORF">FJT64_022371</name>
</gene>
<sequence>MVLDTADVWRRASHNFSELIQQCYFGRNVTCERAGEWSEIVTEMGICQTFQTNEPVKTSGHFNHLYLVLNDKQKKFKNEEGFRVLIHDPGDDPRLMVRTHGSSIIQRHGRDVRMVLKEVRGQP</sequence>
<evidence type="ECO:0000313" key="14">
    <source>
        <dbReference type="Proteomes" id="UP000440578"/>
    </source>
</evidence>
<keyword evidence="3 12" id="KW-0813">Transport</keyword>
<organism evidence="13 14">
    <name type="scientific">Amphibalanus amphitrite</name>
    <name type="common">Striped barnacle</name>
    <name type="synonym">Balanus amphitrite</name>
    <dbReference type="NCBI Taxonomy" id="1232801"/>
    <lineage>
        <taxon>Eukaryota</taxon>
        <taxon>Metazoa</taxon>
        <taxon>Ecdysozoa</taxon>
        <taxon>Arthropoda</taxon>
        <taxon>Crustacea</taxon>
        <taxon>Multicrustacea</taxon>
        <taxon>Cirripedia</taxon>
        <taxon>Thoracica</taxon>
        <taxon>Thoracicalcarea</taxon>
        <taxon>Balanomorpha</taxon>
        <taxon>Balanoidea</taxon>
        <taxon>Balanidae</taxon>
        <taxon>Amphibalaninae</taxon>
        <taxon>Amphibalanus</taxon>
    </lineage>
</organism>
<evidence type="ECO:0000256" key="4">
    <source>
        <dbReference type="ARBA" id="ARBA00022461"/>
    </source>
</evidence>
<keyword evidence="10 12" id="KW-0739">Sodium transport</keyword>
<evidence type="ECO:0000256" key="5">
    <source>
        <dbReference type="ARBA" id="ARBA00022692"/>
    </source>
</evidence>
<dbReference type="InterPro" id="IPR001873">
    <property type="entry name" value="ENaC"/>
</dbReference>
<comment type="subcellular location">
    <subcellularLocation>
        <location evidence="1">Membrane</location>
        <topology evidence="1">Multi-pass membrane protein</topology>
    </subcellularLocation>
</comment>
<keyword evidence="5 12" id="KW-0812">Transmembrane</keyword>
<keyword evidence="11 12" id="KW-0407">Ion channel</keyword>